<feature type="compositionally biased region" description="Basic residues" evidence="1">
    <location>
        <begin position="49"/>
        <end position="58"/>
    </location>
</feature>
<dbReference type="RefSeq" id="XP_033377258.1">
    <property type="nucleotide sequence ID" value="XM_033534741.1"/>
</dbReference>
<protein>
    <submittedName>
        <fullName evidence="2">Uncharacterized protein</fullName>
    </submittedName>
</protein>
<name>A0A6A5X7Q1_9PLEO</name>
<accession>A0A6A5X7Q1</accession>
<keyword evidence="3" id="KW-1185">Reference proteome</keyword>
<organism evidence="2 3">
    <name type="scientific">Aaosphaeria arxii CBS 175.79</name>
    <dbReference type="NCBI Taxonomy" id="1450172"/>
    <lineage>
        <taxon>Eukaryota</taxon>
        <taxon>Fungi</taxon>
        <taxon>Dikarya</taxon>
        <taxon>Ascomycota</taxon>
        <taxon>Pezizomycotina</taxon>
        <taxon>Dothideomycetes</taxon>
        <taxon>Pleosporomycetidae</taxon>
        <taxon>Pleosporales</taxon>
        <taxon>Pleosporales incertae sedis</taxon>
        <taxon>Aaosphaeria</taxon>
    </lineage>
</organism>
<dbReference type="Proteomes" id="UP000799778">
    <property type="component" value="Unassembled WGS sequence"/>
</dbReference>
<reference evidence="2" key="1">
    <citation type="journal article" date="2020" name="Stud. Mycol.">
        <title>101 Dothideomycetes genomes: a test case for predicting lifestyles and emergence of pathogens.</title>
        <authorList>
            <person name="Haridas S."/>
            <person name="Albert R."/>
            <person name="Binder M."/>
            <person name="Bloem J."/>
            <person name="Labutti K."/>
            <person name="Salamov A."/>
            <person name="Andreopoulos B."/>
            <person name="Baker S."/>
            <person name="Barry K."/>
            <person name="Bills G."/>
            <person name="Bluhm B."/>
            <person name="Cannon C."/>
            <person name="Castanera R."/>
            <person name="Culley D."/>
            <person name="Daum C."/>
            <person name="Ezra D."/>
            <person name="Gonzalez J."/>
            <person name="Henrissat B."/>
            <person name="Kuo A."/>
            <person name="Liang C."/>
            <person name="Lipzen A."/>
            <person name="Lutzoni F."/>
            <person name="Magnuson J."/>
            <person name="Mondo S."/>
            <person name="Nolan M."/>
            <person name="Ohm R."/>
            <person name="Pangilinan J."/>
            <person name="Park H.-J."/>
            <person name="Ramirez L."/>
            <person name="Alfaro M."/>
            <person name="Sun H."/>
            <person name="Tritt A."/>
            <person name="Yoshinaga Y."/>
            <person name="Zwiers L.-H."/>
            <person name="Turgeon B."/>
            <person name="Goodwin S."/>
            <person name="Spatafora J."/>
            <person name="Crous P."/>
            <person name="Grigoriev I."/>
        </authorList>
    </citation>
    <scope>NUCLEOTIDE SEQUENCE</scope>
    <source>
        <strain evidence="2">CBS 175.79</strain>
    </source>
</reference>
<evidence type="ECO:0000313" key="3">
    <source>
        <dbReference type="Proteomes" id="UP000799778"/>
    </source>
</evidence>
<dbReference type="EMBL" id="ML978080">
    <property type="protein sequence ID" value="KAF2008919.1"/>
    <property type="molecule type" value="Genomic_DNA"/>
</dbReference>
<dbReference type="AlphaFoldDB" id="A0A6A5X7Q1"/>
<gene>
    <name evidence="2" type="ORF">BU24DRAFT_88451</name>
</gene>
<proteinExistence type="predicted"/>
<feature type="compositionally biased region" description="Low complexity" evidence="1">
    <location>
        <begin position="23"/>
        <end position="40"/>
    </location>
</feature>
<sequence length="120" mass="13378">MSCLIIYHALPCCHPSPQSHMTPSRSHPHSTLLSSLSLPPCRVASKNKNQNKRRRNSKSRQDGGLTTCPDTPPSPSIFSLPPFSPVFHSSQCSLRHIGQTSCAVNATQMHRIHHYQTRLE</sequence>
<dbReference type="GeneID" id="54292138"/>
<evidence type="ECO:0000313" key="2">
    <source>
        <dbReference type="EMBL" id="KAF2008919.1"/>
    </source>
</evidence>
<evidence type="ECO:0000256" key="1">
    <source>
        <dbReference type="SAM" id="MobiDB-lite"/>
    </source>
</evidence>
<feature type="region of interest" description="Disordered" evidence="1">
    <location>
        <begin position="17"/>
        <end position="79"/>
    </location>
</feature>